<dbReference type="RefSeq" id="WP_182602340.1">
    <property type="nucleotide sequence ID" value="NZ_JACIVD010000055.1"/>
</dbReference>
<dbReference type="EMBL" id="JACIVD010000055">
    <property type="protein sequence ID" value="MBB1123011.1"/>
    <property type="molecule type" value="Genomic_DNA"/>
</dbReference>
<dbReference type="NCBIfam" id="TIGR03062">
    <property type="entry name" value="pip_yhgE_Cterm"/>
    <property type="match status" value="1"/>
</dbReference>
<reference evidence="7 8" key="1">
    <citation type="submission" date="2020-07" db="EMBL/GenBank/DDBJ databases">
        <title>Description of Limosilactobacillus balticus sp. nov., Limosilactobacillus agrestis sp. nov., Limosilactobacillus albertensis sp. nov., Limosilactobacillus rudii sp. nov., Limosilactobacillus fastidiosus sp. nov., five novel Limosilactobacillus species isolated from the vertebrate gastrointestinal tract, and proposal of 6 subspecies of Limosilactobacillus reuteri adapted to the gastrointestinal tract of specific vertebrate hosts.</title>
        <authorList>
            <person name="Li F."/>
            <person name="Cheng C."/>
            <person name="Zheng J."/>
            <person name="Quevedo R.M."/>
            <person name="Li J."/>
            <person name="Roos S."/>
            <person name="Gaenzle M.G."/>
            <person name="Walter J."/>
        </authorList>
    </citation>
    <scope>NUCLEOTIDE SEQUENCE [LARGE SCALE GENOMIC DNA]</scope>
    <source>
        <strain evidence="7 8">Lr3000</strain>
    </source>
</reference>
<evidence type="ECO:0000256" key="2">
    <source>
        <dbReference type="ARBA" id="ARBA00022692"/>
    </source>
</evidence>
<keyword evidence="4 5" id="KW-0472">Membrane</keyword>
<dbReference type="PANTHER" id="PTHR43077:SF5">
    <property type="entry name" value="PHAGE INFECTION PROTEIN"/>
    <property type="match status" value="1"/>
</dbReference>
<comment type="subcellular location">
    <subcellularLocation>
        <location evidence="1">Membrane</location>
        <topology evidence="1">Multi-pass membrane protein</topology>
    </subcellularLocation>
</comment>
<dbReference type="NCBIfam" id="TIGR03061">
    <property type="entry name" value="pip_yhgE_Nterm"/>
    <property type="match status" value="1"/>
</dbReference>
<feature type="transmembrane region" description="Helical" evidence="5">
    <location>
        <begin position="799"/>
        <end position="826"/>
    </location>
</feature>
<dbReference type="InterPro" id="IPR051328">
    <property type="entry name" value="T7SS_ABC-Transporter"/>
</dbReference>
<protein>
    <submittedName>
        <fullName evidence="7">YhgE/Pip domain-containing protein</fullName>
    </submittedName>
</protein>
<dbReference type="AlphaFoldDB" id="A0A839GZA6"/>
<evidence type="ECO:0000313" key="7">
    <source>
        <dbReference type="EMBL" id="MBB1123011.1"/>
    </source>
</evidence>
<evidence type="ECO:0000313" key="8">
    <source>
        <dbReference type="Proteomes" id="UP000547628"/>
    </source>
</evidence>
<gene>
    <name evidence="7" type="ORF">H5S41_03420</name>
</gene>
<evidence type="ECO:0000256" key="1">
    <source>
        <dbReference type="ARBA" id="ARBA00004141"/>
    </source>
</evidence>
<sequence length="955" mass="99391">MWSMIKGEFRHILHNRLLLLSVTVICFIPFLYSIFFLKSVWDPYGSTRNLPVAVVNKDIPVEYQGRKMDVGQQTVDELKKNHQLKWEFVSAKKAKYGMSHRKYYAVVTIPKDFSENAATVLQKHPRTMKLHYQTNGSLNYIGQVIVQTGMTRLNEKIRASVTNAYATAMFKQLHVLGKGMTKAADGAKQIDTGMVTLSDGVNRYVAGVSQVNNGVQTLRVSVAPLASGAQQLATGSQTLANGIMQYTGGVSLLGNGVGQLMANSGALNSGAGQLSSGLSTLMANSGALNSGASQLDSGLNELMANSGTLSSGASQLSDGLNTLSGNSTNLRNGSGQLASGANQLNSTVNSQLGNINFNGIMGAMDQAQSLQQGLGQLQTGLATAKNALAGVQDSAGKLQQASGSLSSVAGAGDQLKGVATNDAEIAGLAQQILKDDKASDSTKAAAQQIAGKAGSNVATIQGLSGTLGQLSSLQGSLSGMQQQLSQLSQMSTVLNNADGTIKQANTLLATLNGYKGTLAAMPDAVNQLKNATSQISSGASTLNNGVNQYTNGVDSAAAGAGTLNSGIGRYTAGVAQAGAGAGQLANGVSQYTAGVSQAGAGANQLANGIGQYTAGVGQLGSGISQLNANSGALNSGAGQLASALGQLNGQVPALVAGVNQLAAGTQQLQDNSPALISGISRLNAGASQLATSLEGGAKQVNGIKTSSRTAKMFAEPTALKHTDYSYVPNYGHALAPYVLSLAIYVGALVFNFVYPIRRVAEFGKAPIAWWASKVTVGSIVVTAMAIAEDAIMMACGLTVLHPLSFFVTTICFGLASMAIVMFLSMLFDNPGRFFAMVLLMLQLGGSGGTFPMEITMKFYNVIHWYLPMTYSILGLRDSISGGLGSHYVAFCNAVLLVIAVVFFILLLFGMIWLQHHHFAGRSELDNNQELLGPEGDYDGMHLQQKRPNQGSNGEQ</sequence>
<evidence type="ECO:0000256" key="5">
    <source>
        <dbReference type="SAM" id="Phobius"/>
    </source>
</evidence>
<accession>A0A839GZA6</accession>
<feature type="transmembrane region" description="Helical" evidence="5">
    <location>
        <begin position="833"/>
        <end position="852"/>
    </location>
</feature>
<dbReference type="Gene3D" id="1.10.287.950">
    <property type="entry name" value="Methyl-accepting chemotaxis protein"/>
    <property type="match status" value="2"/>
</dbReference>
<dbReference type="InterPro" id="IPR023908">
    <property type="entry name" value="xxxLxxG_rpt"/>
</dbReference>
<feature type="transmembrane region" description="Helical" evidence="5">
    <location>
        <begin position="734"/>
        <end position="755"/>
    </location>
</feature>
<dbReference type="InterPro" id="IPR017500">
    <property type="entry name" value="Phage_infect_YhgE_N"/>
</dbReference>
<feature type="domain" description="ABC-2 type transporter transmembrane" evidence="6">
    <location>
        <begin position="704"/>
        <end position="907"/>
    </location>
</feature>
<organism evidence="7 8">
    <name type="scientific">Limosilactobacillus albertensis</name>
    <dbReference type="NCBI Taxonomy" id="2759752"/>
    <lineage>
        <taxon>Bacteria</taxon>
        <taxon>Bacillati</taxon>
        <taxon>Bacillota</taxon>
        <taxon>Bacilli</taxon>
        <taxon>Lactobacillales</taxon>
        <taxon>Lactobacillaceae</taxon>
        <taxon>Limosilactobacillus</taxon>
    </lineage>
</organism>
<name>A0A839GZA6_9LACO</name>
<keyword evidence="2 5" id="KW-0812">Transmembrane</keyword>
<dbReference type="InterPro" id="IPR017501">
    <property type="entry name" value="Phage_infect_YhgE_C"/>
</dbReference>
<comment type="caution">
    <text evidence="7">The sequence shown here is derived from an EMBL/GenBank/DDBJ whole genome shotgun (WGS) entry which is preliminary data.</text>
</comment>
<dbReference type="GO" id="GO:0016020">
    <property type="term" value="C:membrane"/>
    <property type="evidence" value="ECO:0007669"/>
    <property type="project" value="UniProtKB-SubCell"/>
</dbReference>
<evidence type="ECO:0000256" key="3">
    <source>
        <dbReference type="ARBA" id="ARBA00022989"/>
    </source>
</evidence>
<feature type="transmembrane region" description="Helical" evidence="5">
    <location>
        <begin position="767"/>
        <end position="787"/>
    </location>
</feature>
<dbReference type="GO" id="GO:0140359">
    <property type="term" value="F:ABC-type transporter activity"/>
    <property type="evidence" value="ECO:0007669"/>
    <property type="project" value="InterPro"/>
</dbReference>
<proteinExistence type="predicted"/>
<dbReference type="Proteomes" id="UP000547628">
    <property type="component" value="Unassembled WGS sequence"/>
</dbReference>
<dbReference type="PANTHER" id="PTHR43077">
    <property type="entry name" value="TRANSPORT PERMEASE YVFS-RELATED"/>
    <property type="match status" value="1"/>
</dbReference>
<keyword evidence="3 5" id="KW-1133">Transmembrane helix</keyword>
<feature type="transmembrane region" description="Helical" evidence="5">
    <location>
        <begin position="887"/>
        <end position="913"/>
    </location>
</feature>
<dbReference type="InterPro" id="IPR013525">
    <property type="entry name" value="ABC2_TM"/>
</dbReference>
<dbReference type="Pfam" id="PF12698">
    <property type="entry name" value="ABC2_membrane_3"/>
    <property type="match status" value="2"/>
</dbReference>
<evidence type="ECO:0000256" key="4">
    <source>
        <dbReference type="ARBA" id="ARBA00023136"/>
    </source>
</evidence>
<feature type="domain" description="ABC-2 type transporter transmembrane" evidence="6">
    <location>
        <begin position="26"/>
        <end position="160"/>
    </location>
</feature>
<dbReference type="Gene3D" id="3.40.1710.10">
    <property type="entry name" value="abc type-2 transporter like domain"/>
    <property type="match status" value="1"/>
</dbReference>
<dbReference type="NCBIfam" id="TIGR03057">
    <property type="entry name" value="xxxLxxG_by_4"/>
    <property type="match status" value="9"/>
</dbReference>
<evidence type="ECO:0000259" key="6">
    <source>
        <dbReference type="Pfam" id="PF12698"/>
    </source>
</evidence>